<evidence type="ECO:0000256" key="1">
    <source>
        <dbReference type="SAM" id="SignalP"/>
    </source>
</evidence>
<keyword evidence="1" id="KW-0732">Signal</keyword>
<proteinExistence type="predicted"/>
<name>A0A8T2RVA9_CERRI</name>
<sequence>MLCLMGLWAFYDLIAFSKGGAQPYCIPIKTFQRRSSNRFRASNNRKEEKIANMEIIDDIEDAYNVVATDVHYQAPYRSHTPSKNSYQRMALY</sequence>
<accession>A0A8T2RVA9</accession>
<protein>
    <submittedName>
        <fullName evidence="2">Uncharacterized protein</fullName>
    </submittedName>
</protein>
<gene>
    <name evidence="2" type="ORF">KP509_24G013700</name>
</gene>
<keyword evidence="3" id="KW-1185">Reference proteome</keyword>
<dbReference type="Proteomes" id="UP000825935">
    <property type="component" value="Chromosome 24"/>
</dbReference>
<feature type="signal peptide" evidence="1">
    <location>
        <begin position="1"/>
        <end position="21"/>
    </location>
</feature>
<feature type="chain" id="PRO_5035871944" evidence="1">
    <location>
        <begin position="22"/>
        <end position="92"/>
    </location>
</feature>
<organism evidence="2 3">
    <name type="scientific">Ceratopteris richardii</name>
    <name type="common">Triangle waterfern</name>
    <dbReference type="NCBI Taxonomy" id="49495"/>
    <lineage>
        <taxon>Eukaryota</taxon>
        <taxon>Viridiplantae</taxon>
        <taxon>Streptophyta</taxon>
        <taxon>Embryophyta</taxon>
        <taxon>Tracheophyta</taxon>
        <taxon>Polypodiopsida</taxon>
        <taxon>Polypodiidae</taxon>
        <taxon>Polypodiales</taxon>
        <taxon>Pteridineae</taxon>
        <taxon>Pteridaceae</taxon>
        <taxon>Parkerioideae</taxon>
        <taxon>Ceratopteris</taxon>
    </lineage>
</organism>
<evidence type="ECO:0000313" key="3">
    <source>
        <dbReference type="Proteomes" id="UP000825935"/>
    </source>
</evidence>
<evidence type="ECO:0000313" key="2">
    <source>
        <dbReference type="EMBL" id="KAH7299475.1"/>
    </source>
</evidence>
<dbReference type="EMBL" id="CM035429">
    <property type="protein sequence ID" value="KAH7299475.1"/>
    <property type="molecule type" value="Genomic_DNA"/>
</dbReference>
<comment type="caution">
    <text evidence="2">The sequence shown here is derived from an EMBL/GenBank/DDBJ whole genome shotgun (WGS) entry which is preliminary data.</text>
</comment>
<reference evidence="2" key="1">
    <citation type="submission" date="2021-08" db="EMBL/GenBank/DDBJ databases">
        <title>WGS assembly of Ceratopteris richardii.</title>
        <authorList>
            <person name="Marchant D.B."/>
            <person name="Chen G."/>
            <person name="Jenkins J."/>
            <person name="Shu S."/>
            <person name="Leebens-Mack J."/>
            <person name="Grimwood J."/>
            <person name="Schmutz J."/>
            <person name="Soltis P."/>
            <person name="Soltis D."/>
            <person name="Chen Z.-H."/>
        </authorList>
    </citation>
    <scope>NUCLEOTIDE SEQUENCE</scope>
    <source>
        <strain evidence="2">Whitten #5841</strain>
        <tissue evidence="2">Leaf</tissue>
    </source>
</reference>
<dbReference type="AlphaFoldDB" id="A0A8T2RVA9"/>